<protein>
    <recommendedName>
        <fullName evidence="3">AbiEi antitoxin C-terminal domain-containing protein</fullName>
    </recommendedName>
</protein>
<sequence>MRTDVDLIRAIERAPMRTARYAELRELGSNIWRTLNALAEQGAVTRLGQGVYTVPPGGQDGRTWNPTLEAAGLAVATARFGNRNAVLMGIGAARYWAAIPRAIGVTTVAVPEAGRAPVELDRGGTLHLVPRELTKLNATLEETELGEGLVTTPAQTMYDLLMKPKQGRMPDEAIAAARSLRGQVDAKEFEYVVGLWGRANDAVRRTLRELERDRLSVG</sequence>
<evidence type="ECO:0000313" key="2">
    <source>
        <dbReference type="Proteomes" id="UP000293995"/>
    </source>
</evidence>
<dbReference type="EMBL" id="CP035494">
    <property type="protein sequence ID" value="QAY58976.1"/>
    <property type="molecule type" value="Genomic_DNA"/>
</dbReference>
<dbReference type="OrthoDB" id="5055735at2"/>
<keyword evidence="2" id="KW-1185">Reference proteome</keyword>
<accession>A0A4P6EBL5</accession>
<gene>
    <name evidence="1" type="ORF">ET475_02505</name>
</gene>
<dbReference type="AlphaFoldDB" id="A0A4P6EBL5"/>
<dbReference type="KEGG" id="mprt:ET475_02505"/>
<name>A0A4P6EBL5_9MICO</name>
<organism evidence="1 2">
    <name type="scientific">Microbacterium protaetiae</name>
    <dbReference type="NCBI Taxonomy" id="2509458"/>
    <lineage>
        <taxon>Bacteria</taxon>
        <taxon>Bacillati</taxon>
        <taxon>Actinomycetota</taxon>
        <taxon>Actinomycetes</taxon>
        <taxon>Micrococcales</taxon>
        <taxon>Microbacteriaceae</taxon>
        <taxon>Microbacterium</taxon>
    </lineage>
</organism>
<evidence type="ECO:0000313" key="1">
    <source>
        <dbReference type="EMBL" id="QAY58976.1"/>
    </source>
</evidence>
<evidence type="ECO:0008006" key="3">
    <source>
        <dbReference type="Google" id="ProtNLM"/>
    </source>
</evidence>
<dbReference type="Proteomes" id="UP000293995">
    <property type="component" value="Chromosome"/>
</dbReference>
<dbReference type="RefSeq" id="WP_129385710.1">
    <property type="nucleotide sequence ID" value="NZ_CP035494.1"/>
</dbReference>
<proteinExistence type="predicted"/>
<reference evidence="1 2" key="1">
    <citation type="submission" date="2019-01" db="EMBL/GenBank/DDBJ databases">
        <title>Genome sequencing of strain DFW100M-13.</title>
        <authorList>
            <person name="Heo J."/>
            <person name="Kim S.-J."/>
            <person name="Kim J.-S."/>
            <person name="Hong S.-B."/>
            <person name="Kwon S.-W."/>
        </authorList>
    </citation>
    <scope>NUCLEOTIDE SEQUENCE [LARGE SCALE GENOMIC DNA]</scope>
    <source>
        <strain evidence="1 2">DFW100M-13</strain>
    </source>
</reference>